<dbReference type="AlphaFoldDB" id="T0ZXX6"/>
<feature type="non-terminal residue" evidence="4">
    <location>
        <position position="1"/>
    </location>
</feature>
<keyword evidence="4" id="KW-0808">Transferase</keyword>
<sequence length="83" mass="9577">PILAMLPPEAIKDQTRLMEEWIVRLFGGFDGGFWLAERVWETDLPLRLSGCHLTHTAVDDHHFHLAGFKDENLHGYYRSSWAG</sequence>
<dbReference type="GO" id="GO:0016740">
    <property type="term" value="F:transferase activity"/>
    <property type="evidence" value="ECO:0007669"/>
    <property type="project" value="UniProtKB-KW"/>
</dbReference>
<evidence type="ECO:0000256" key="1">
    <source>
        <dbReference type="ARBA" id="ARBA00006821"/>
    </source>
</evidence>
<dbReference type="InterPro" id="IPR011330">
    <property type="entry name" value="Glyco_hydro/deAcase_b/a-brl"/>
</dbReference>
<protein>
    <submittedName>
        <fullName evidence="4">4-alpha-glucanotransferase</fullName>
    </submittedName>
</protein>
<comment type="caution">
    <text evidence="4">The sequence shown here is derived from an EMBL/GenBank/DDBJ whole genome shotgun (WGS) entry which is preliminary data.</text>
</comment>
<dbReference type="InterPro" id="IPR004300">
    <property type="entry name" value="Glyco_hydro_57_N"/>
</dbReference>
<keyword evidence="2" id="KW-0119">Carbohydrate metabolism</keyword>
<evidence type="ECO:0000259" key="3">
    <source>
        <dbReference type="Pfam" id="PF03065"/>
    </source>
</evidence>
<reference evidence="4" key="1">
    <citation type="submission" date="2013-08" db="EMBL/GenBank/DDBJ databases">
        <authorList>
            <person name="Mendez C."/>
            <person name="Richter M."/>
            <person name="Ferrer M."/>
            <person name="Sanchez J."/>
        </authorList>
    </citation>
    <scope>NUCLEOTIDE SEQUENCE</scope>
</reference>
<dbReference type="EMBL" id="AUZX01009091">
    <property type="protein sequence ID" value="EQD53071.1"/>
    <property type="molecule type" value="Genomic_DNA"/>
</dbReference>
<proteinExistence type="inferred from homology"/>
<feature type="non-terminal residue" evidence="4">
    <location>
        <position position="83"/>
    </location>
</feature>
<dbReference type="Pfam" id="PF03065">
    <property type="entry name" value="Glyco_hydro_57"/>
    <property type="match status" value="1"/>
</dbReference>
<name>T0ZXX6_9ZZZZ</name>
<accession>T0ZXX6</accession>
<organism evidence="4">
    <name type="scientific">mine drainage metagenome</name>
    <dbReference type="NCBI Taxonomy" id="410659"/>
    <lineage>
        <taxon>unclassified sequences</taxon>
        <taxon>metagenomes</taxon>
        <taxon>ecological metagenomes</taxon>
    </lineage>
</organism>
<dbReference type="Gene3D" id="3.20.110.20">
    <property type="match status" value="1"/>
</dbReference>
<gene>
    <name evidence="4" type="ORF">B1A_12506</name>
</gene>
<dbReference type="GO" id="GO:0005975">
    <property type="term" value="P:carbohydrate metabolic process"/>
    <property type="evidence" value="ECO:0007669"/>
    <property type="project" value="InterPro"/>
</dbReference>
<reference evidence="4" key="2">
    <citation type="journal article" date="2014" name="ISME J.">
        <title>Microbial stratification in low pH oxic and suboxic macroscopic growths along an acid mine drainage.</title>
        <authorList>
            <person name="Mendez-Garcia C."/>
            <person name="Mesa V."/>
            <person name="Sprenger R.R."/>
            <person name="Richter M."/>
            <person name="Diez M.S."/>
            <person name="Solano J."/>
            <person name="Bargiela R."/>
            <person name="Golyshina O.V."/>
            <person name="Manteca A."/>
            <person name="Ramos J.L."/>
            <person name="Gallego J.R."/>
            <person name="Llorente I."/>
            <person name="Martins Dos Santos V.A."/>
            <person name="Jensen O.N."/>
            <person name="Pelaez A.I."/>
            <person name="Sanchez J."/>
            <person name="Ferrer M."/>
        </authorList>
    </citation>
    <scope>NUCLEOTIDE SEQUENCE</scope>
</reference>
<comment type="similarity">
    <text evidence="1">Belongs to the glycosyl hydrolase 57 family.</text>
</comment>
<dbReference type="SUPFAM" id="SSF88713">
    <property type="entry name" value="Glycoside hydrolase/deacetylase"/>
    <property type="match status" value="1"/>
</dbReference>
<feature type="domain" description="Glycoside hydrolase family 57 N-terminal" evidence="3">
    <location>
        <begin position="1"/>
        <end position="68"/>
    </location>
</feature>
<evidence type="ECO:0000313" key="4">
    <source>
        <dbReference type="EMBL" id="EQD53071.1"/>
    </source>
</evidence>
<evidence type="ECO:0000256" key="2">
    <source>
        <dbReference type="ARBA" id="ARBA00023277"/>
    </source>
</evidence>